<keyword evidence="3" id="KW-1185">Reference proteome</keyword>
<dbReference type="EMBL" id="JAHRIO010032084">
    <property type="protein sequence ID" value="MEQ2169107.1"/>
    <property type="molecule type" value="Genomic_DNA"/>
</dbReference>
<comment type="caution">
    <text evidence="2">The sequence shown here is derived from an EMBL/GenBank/DDBJ whole genome shotgun (WGS) entry which is preliminary data.</text>
</comment>
<accession>A0ABV0NFT2</accession>
<feature type="region of interest" description="Disordered" evidence="1">
    <location>
        <begin position="218"/>
        <end position="250"/>
    </location>
</feature>
<feature type="compositionally biased region" description="Polar residues" evidence="1">
    <location>
        <begin position="239"/>
        <end position="250"/>
    </location>
</feature>
<evidence type="ECO:0000256" key="1">
    <source>
        <dbReference type="SAM" id="MobiDB-lite"/>
    </source>
</evidence>
<organism evidence="2 3">
    <name type="scientific">Goodea atripinnis</name>
    <dbReference type="NCBI Taxonomy" id="208336"/>
    <lineage>
        <taxon>Eukaryota</taxon>
        <taxon>Metazoa</taxon>
        <taxon>Chordata</taxon>
        <taxon>Craniata</taxon>
        <taxon>Vertebrata</taxon>
        <taxon>Euteleostomi</taxon>
        <taxon>Actinopterygii</taxon>
        <taxon>Neopterygii</taxon>
        <taxon>Teleostei</taxon>
        <taxon>Neoteleostei</taxon>
        <taxon>Acanthomorphata</taxon>
        <taxon>Ovalentaria</taxon>
        <taxon>Atherinomorphae</taxon>
        <taxon>Cyprinodontiformes</taxon>
        <taxon>Goodeidae</taxon>
        <taxon>Goodea</taxon>
    </lineage>
</organism>
<protein>
    <submittedName>
        <fullName evidence="2">Uncharacterized protein</fullName>
    </submittedName>
</protein>
<feature type="region of interest" description="Disordered" evidence="1">
    <location>
        <begin position="72"/>
        <end position="127"/>
    </location>
</feature>
<proteinExistence type="predicted"/>
<gene>
    <name evidence="2" type="ORF">GOODEAATRI_021468</name>
</gene>
<evidence type="ECO:0000313" key="3">
    <source>
        <dbReference type="Proteomes" id="UP001476798"/>
    </source>
</evidence>
<evidence type="ECO:0000313" key="2">
    <source>
        <dbReference type="EMBL" id="MEQ2169107.1"/>
    </source>
</evidence>
<feature type="region of interest" description="Disordered" evidence="1">
    <location>
        <begin position="143"/>
        <end position="164"/>
    </location>
</feature>
<reference evidence="2 3" key="1">
    <citation type="submission" date="2021-06" db="EMBL/GenBank/DDBJ databases">
        <authorList>
            <person name="Palmer J.M."/>
        </authorList>
    </citation>
    <scope>NUCLEOTIDE SEQUENCE [LARGE SCALE GENOMIC DNA]</scope>
    <source>
        <strain evidence="2 3">GA_2019</strain>
        <tissue evidence="2">Muscle</tissue>
    </source>
</reference>
<dbReference type="Proteomes" id="UP001476798">
    <property type="component" value="Unassembled WGS sequence"/>
</dbReference>
<name>A0ABV0NFT2_9TELE</name>
<sequence length="250" mass="26729">MPLKSFYAPPALARFDEQSTRAERQAEDKLAVLRELWATRSSLLPTMYVSGPEVTMDEHLHDQAVGGLQRQVQYAGGGSSSRSRRSNNSSGTGSASGSGEDGLTLAGTVCKKKPKSPGQGPGHTFHGLLLHAPRRAHLLRAKEGQEHATAQHAAPRGHRRGTRSLWSCSTITPTREATTTLLLNAYSCGRGPVSQHPQRVRLQRLRALVGGQPRVDVTHQAKEEAVPRAARQGAGCSTGGAQDSSAPQHS</sequence>